<dbReference type="Proteomes" id="UP000029622">
    <property type="component" value="Unassembled WGS sequence"/>
</dbReference>
<dbReference type="STRING" id="1156417.Y919_10590"/>
<gene>
    <name evidence="2" type="ORF">Y919_10590</name>
</gene>
<sequence length="387" mass="44495">MKKIVFLTGTRADYGKIKSLMKKIEEHEMFELYIFVTGMHLLSKYGSTYKEIEKDGFKNIYKYINQKVNAHMDITLSNTILGFSNYVSEVKPDMIVVHGDRLEALAGAIVGVFNNIKVAHIEGGEISGTIDESIRHAITKFSHIHFVANEEAKKRVIQLGEREDSIYIIGSPDIDIMASKNLPTLEYVKKHYEINFENYAIFIYHPVTTEIHRLKENIKNVIDALIKSNKNYIVIYPNNDEGSEIILNEYERFEHNPHFKVFPSIRFENFLTLLKNCDFMIGNSSAGVRETGVYGIPSIDIGNRQQGRYNLNKTKHIIHVKDDTVEILNAIKNINKMNVTTQLLFGDGKSDEKFIKILESSKVWEKQYQKKFIDILDTTELINSETA</sequence>
<dbReference type="NCBIfam" id="TIGR03568">
    <property type="entry name" value="NeuC_NnaA"/>
    <property type="match status" value="1"/>
</dbReference>
<dbReference type="PANTHER" id="PTHR43174:SF3">
    <property type="entry name" value="UDP-N-ACETYLGLUCOSAMINE 2-EPIMERASE"/>
    <property type="match status" value="1"/>
</dbReference>
<dbReference type="CDD" id="cd03786">
    <property type="entry name" value="GTB_UDP-GlcNAc_2-Epimerase"/>
    <property type="match status" value="1"/>
</dbReference>
<accession>A0A096CT25</accession>
<dbReference type="RefSeq" id="WP_035164590.1">
    <property type="nucleotide sequence ID" value="NZ_AZTB01000067.1"/>
</dbReference>
<organism evidence="2 3">
    <name type="scientific">Caloranaerobacter azorensis H53214</name>
    <dbReference type="NCBI Taxonomy" id="1156417"/>
    <lineage>
        <taxon>Bacteria</taxon>
        <taxon>Bacillati</taxon>
        <taxon>Bacillota</taxon>
        <taxon>Tissierellia</taxon>
        <taxon>Tissierellales</taxon>
        <taxon>Thermohalobacteraceae</taxon>
        <taxon>Caloranaerobacter</taxon>
    </lineage>
</organism>
<proteinExistence type="predicted"/>
<dbReference type="GO" id="GO:0006047">
    <property type="term" value="P:UDP-N-acetylglucosamine metabolic process"/>
    <property type="evidence" value="ECO:0007669"/>
    <property type="project" value="InterPro"/>
</dbReference>
<dbReference type="GO" id="GO:0004553">
    <property type="term" value="F:hydrolase activity, hydrolyzing O-glycosyl compounds"/>
    <property type="evidence" value="ECO:0007669"/>
    <property type="project" value="InterPro"/>
</dbReference>
<dbReference type="EMBL" id="AZTB01000067">
    <property type="protein sequence ID" value="KGG79684.1"/>
    <property type="molecule type" value="Genomic_DNA"/>
</dbReference>
<feature type="domain" description="UDP-N-acetylglucosamine 2-epimerase" evidence="1">
    <location>
        <begin position="22"/>
        <end position="359"/>
    </location>
</feature>
<comment type="caution">
    <text evidence="2">The sequence shown here is derived from an EMBL/GenBank/DDBJ whole genome shotgun (WGS) entry which is preliminary data.</text>
</comment>
<reference evidence="2 3" key="1">
    <citation type="submission" date="2013-12" db="EMBL/GenBank/DDBJ databases">
        <title>Draft genome sequence of Caloranaerobacter sp. H53214.</title>
        <authorList>
            <person name="Jiang L.J."/>
            <person name="Shao Z.Z."/>
            <person name="Long M.N."/>
        </authorList>
    </citation>
    <scope>NUCLEOTIDE SEQUENCE [LARGE SCALE GENOMIC DNA]</scope>
    <source>
        <strain evidence="2 3">H53214</strain>
    </source>
</reference>
<dbReference type="SUPFAM" id="SSF53756">
    <property type="entry name" value="UDP-Glycosyltransferase/glycogen phosphorylase"/>
    <property type="match status" value="1"/>
</dbReference>
<evidence type="ECO:0000313" key="2">
    <source>
        <dbReference type="EMBL" id="KGG79684.1"/>
    </source>
</evidence>
<dbReference type="Gene3D" id="3.40.50.2000">
    <property type="entry name" value="Glycogen Phosphorylase B"/>
    <property type="match status" value="2"/>
</dbReference>
<evidence type="ECO:0000313" key="3">
    <source>
        <dbReference type="Proteomes" id="UP000029622"/>
    </source>
</evidence>
<dbReference type="Pfam" id="PF02350">
    <property type="entry name" value="Epimerase_2"/>
    <property type="match status" value="1"/>
</dbReference>
<evidence type="ECO:0000259" key="1">
    <source>
        <dbReference type="Pfam" id="PF02350"/>
    </source>
</evidence>
<dbReference type="AlphaFoldDB" id="A0A096CT25"/>
<dbReference type="InterPro" id="IPR029767">
    <property type="entry name" value="WecB-like"/>
</dbReference>
<dbReference type="InterPro" id="IPR003331">
    <property type="entry name" value="UDP_GlcNAc_Epimerase_2_dom"/>
</dbReference>
<dbReference type="PANTHER" id="PTHR43174">
    <property type="entry name" value="UDP-N-ACETYLGLUCOSAMINE 2-EPIMERASE"/>
    <property type="match status" value="1"/>
</dbReference>
<name>A0A096CT25_9FIRM</name>
<dbReference type="InterPro" id="IPR020004">
    <property type="entry name" value="UDP-GlcNAc_Epase"/>
</dbReference>
<protein>
    <submittedName>
        <fullName evidence="2">UDP-N-acetylglucosamine 2-epimerase</fullName>
    </submittedName>
</protein>